<reference evidence="2" key="1">
    <citation type="submission" date="2021-02" db="EMBL/GenBank/DDBJ databases">
        <authorList>
            <person name="Dougan E. K."/>
            <person name="Rhodes N."/>
            <person name="Thang M."/>
            <person name="Chan C."/>
        </authorList>
    </citation>
    <scope>NUCLEOTIDE SEQUENCE</scope>
</reference>
<dbReference type="SUPFAM" id="SSF55729">
    <property type="entry name" value="Acyl-CoA N-acyltransferases (Nat)"/>
    <property type="match status" value="1"/>
</dbReference>
<feature type="non-terminal residue" evidence="2">
    <location>
        <position position="123"/>
    </location>
</feature>
<proteinExistence type="predicted"/>
<dbReference type="CDD" id="cd04301">
    <property type="entry name" value="NAT_SF"/>
    <property type="match status" value="1"/>
</dbReference>
<evidence type="ECO:0000313" key="2">
    <source>
        <dbReference type="EMBL" id="CAE7298062.1"/>
    </source>
</evidence>
<dbReference type="GO" id="GO:0016747">
    <property type="term" value="F:acyltransferase activity, transferring groups other than amino-acyl groups"/>
    <property type="evidence" value="ECO:0007669"/>
    <property type="project" value="InterPro"/>
</dbReference>
<keyword evidence="3" id="KW-1185">Reference proteome</keyword>
<evidence type="ECO:0000259" key="1">
    <source>
        <dbReference type="Pfam" id="PF00583"/>
    </source>
</evidence>
<gene>
    <name evidence="2" type="ORF">SNEC2469_LOCUS7335</name>
</gene>
<organism evidence="2 3">
    <name type="scientific">Symbiodinium necroappetens</name>
    <dbReference type="NCBI Taxonomy" id="1628268"/>
    <lineage>
        <taxon>Eukaryota</taxon>
        <taxon>Sar</taxon>
        <taxon>Alveolata</taxon>
        <taxon>Dinophyceae</taxon>
        <taxon>Suessiales</taxon>
        <taxon>Symbiodiniaceae</taxon>
        <taxon>Symbiodinium</taxon>
    </lineage>
</organism>
<dbReference type="Proteomes" id="UP000601435">
    <property type="component" value="Unassembled WGS sequence"/>
</dbReference>
<sequence length="123" mass="13990">MTTTSRARAHETLTFVGASEACARLYLERFWNRSGILTSGWLADTHFSMQQRETSSIWHRATATVCGREIGRVAVREDPEPNVAMQMTDLYVEPDLRRHGIASRLLRGMLSRLTRVTQSSHID</sequence>
<dbReference type="InterPro" id="IPR000182">
    <property type="entry name" value="GNAT_dom"/>
</dbReference>
<dbReference type="AlphaFoldDB" id="A0A812NLL8"/>
<dbReference type="InterPro" id="IPR016181">
    <property type="entry name" value="Acyl_CoA_acyltransferase"/>
</dbReference>
<dbReference type="Gene3D" id="3.40.630.30">
    <property type="match status" value="1"/>
</dbReference>
<accession>A0A812NLL8</accession>
<name>A0A812NLL8_9DINO</name>
<dbReference type="EMBL" id="CAJNJA010012499">
    <property type="protein sequence ID" value="CAE7298062.1"/>
    <property type="molecule type" value="Genomic_DNA"/>
</dbReference>
<dbReference type="Pfam" id="PF00583">
    <property type="entry name" value="Acetyltransf_1"/>
    <property type="match status" value="1"/>
</dbReference>
<evidence type="ECO:0000313" key="3">
    <source>
        <dbReference type="Proteomes" id="UP000601435"/>
    </source>
</evidence>
<dbReference type="OrthoDB" id="10578364at2759"/>
<feature type="domain" description="N-acetyltransferase" evidence="1">
    <location>
        <begin position="46"/>
        <end position="111"/>
    </location>
</feature>
<comment type="caution">
    <text evidence="2">The sequence shown here is derived from an EMBL/GenBank/DDBJ whole genome shotgun (WGS) entry which is preliminary data.</text>
</comment>
<protein>
    <recommendedName>
        <fullName evidence="1">N-acetyltransferase domain-containing protein</fullName>
    </recommendedName>
</protein>